<dbReference type="Gene3D" id="3.30.70.270">
    <property type="match status" value="2"/>
</dbReference>
<dbReference type="InterPro" id="IPR041577">
    <property type="entry name" value="RT_RNaseH_2"/>
</dbReference>
<dbReference type="InterPro" id="IPR043128">
    <property type="entry name" value="Rev_trsase/Diguanyl_cyclase"/>
</dbReference>
<keyword evidence="3" id="KW-0808">Transferase</keyword>
<dbReference type="PANTHER" id="PTHR37984">
    <property type="entry name" value="PROTEIN CBG26694"/>
    <property type="match status" value="1"/>
</dbReference>
<dbReference type="FunFam" id="3.30.70.270:FF:000020">
    <property type="entry name" value="Transposon Tf2-6 polyprotein-like Protein"/>
    <property type="match status" value="1"/>
</dbReference>
<dbReference type="GO" id="GO:0003964">
    <property type="term" value="F:RNA-directed DNA polymerase activity"/>
    <property type="evidence" value="ECO:0007669"/>
    <property type="project" value="UniProtKB-KW"/>
</dbReference>
<sequence>RTVLQTLRQEKLYAKFSKCEFWLSSVAFLGHIVSEEGITMDPAKVEAITKWPRPMSVTEVCSFLGLAGYYRRFVEGFSRLALPLTKLMRKGEKFVWNEDREKSFEELKQRLVYAPVLTLPSGSGRFQIYSDASKKGLGCVHMQHGKVIAYASRQLMPYEVNYPTYDLELAAVIFALMIWRHYLYGESCDIFTDHKSLKYIFT</sequence>
<evidence type="ECO:0000256" key="1">
    <source>
        <dbReference type="ARBA" id="ARBA00023268"/>
    </source>
</evidence>
<dbReference type="InterPro" id="IPR050951">
    <property type="entry name" value="Retrovirus_Pol_polyprotein"/>
</dbReference>
<comment type="caution">
    <text evidence="3">The sequence shown here is derived from an EMBL/GenBank/DDBJ whole genome shotgun (WGS) entry which is preliminary data.</text>
</comment>
<dbReference type="Pfam" id="PF17919">
    <property type="entry name" value="RT_RNaseH_2"/>
    <property type="match status" value="1"/>
</dbReference>
<dbReference type="AlphaFoldDB" id="A0A699SIN7"/>
<keyword evidence="3" id="KW-0695">RNA-directed DNA polymerase</keyword>
<dbReference type="EMBL" id="BKCJ011164495">
    <property type="protein sequence ID" value="GFC97177.1"/>
    <property type="molecule type" value="Genomic_DNA"/>
</dbReference>
<reference evidence="3" key="1">
    <citation type="journal article" date="2019" name="Sci. Rep.">
        <title>Draft genome of Tanacetum cinerariifolium, the natural source of mosquito coil.</title>
        <authorList>
            <person name="Yamashiro T."/>
            <person name="Shiraishi A."/>
            <person name="Satake H."/>
            <person name="Nakayama K."/>
        </authorList>
    </citation>
    <scope>NUCLEOTIDE SEQUENCE</scope>
</reference>
<name>A0A699SIN7_TANCI</name>
<organism evidence="3">
    <name type="scientific">Tanacetum cinerariifolium</name>
    <name type="common">Dalmatian daisy</name>
    <name type="synonym">Chrysanthemum cinerariifolium</name>
    <dbReference type="NCBI Taxonomy" id="118510"/>
    <lineage>
        <taxon>Eukaryota</taxon>
        <taxon>Viridiplantae</taxon>
        <taxon>Streptophyta</taxon>
        <taxon>Embryophyta</taxon>
        <taxon>Tracheophyta</taxon>
        <taxon>Spermatophyta</taxon>
        <taxon>Magnoliopsida</taxon>
        <taxon>eudicotyledons</taxon>
        <taxon>Gunneridae</taxon>
        <taxon>Pentapetalae</taxon>
        <taxon>asterids</taxon>
        <taxon>campanulids</taxon>
        <taxon>Asterales</taxon>
        <taxon>Asteraceae</taxon>
        <taxon>Asteroideae</taxon>
        <taxon>Anthemideae</taxon>
        <taxon>Anthemidinae</taxon>
        <taxon>Tanacetum</taxon>
    </lineage>
</organism>
<dbReference type="PANTHER" id="PTHR37984:SF5">
    <property type="entry name" value="PROTEIN NYNRIN-LIKE"/>
    <property type="match status" value="1"/>
</dbReference>
<keyword evidence="3" id="KW-0548">Nucleotidyltransferase</keyword>
<accession>A0A699SIN7</accession>
<dbReference type="InterPro" id="IPR043502">
    <property type="entry name" value="DNA/RNA_pol_sf"/>
</dbReference>
<protein>
    <submittedName>
        <fullName evidence="3">Putative reverse transcriptase domain-containing protein</fullName>
    </submittedName>
</protein>
<evidence type="ECO:0000259" key="2">
    <source>
        <dbReference type="Pfam" id="PF17919"/>
    </source>
</evidence>
<dbReference type="CDD" id="cd09274">
    <property type="entry name" value="RNase_HI_RT_Ty3"/>
    <property type="match status" value="1"/>
</dbReference>
<feature type="non-terminal residue" evidence="3">
    <location>
        <position position="1"/>
    </location>
</feature>
<gene>
    <name evidence="3" type="ORF">Tci_869147</name>
</gene>
<evidence type="ECO:0000313" key="3">
    <source>
        <dbReference type="EMBL" id="GFC97177.1"/>
    </source>
</evidence>
<keyword evidence="1" id="KW-0511">Multifunctional enzyme</keyword>
<proteinExistence type="predicted"/>
<dbReference type="SUPFAM" id="SSF56672">
    <property type="entry name" value="DNA/RNA polymerases"/>
    <property type="match status" value="1"/>
</dbReference>
<feature type="domain" description="Reverse transcriptase/retrotransposon-derived protein RNase H-like" evidence="2">
    <location>
        <begin position="96"/>
        <end position="187"/>
    </location>
</feature>